<gene>
    <name evidence="2" type="ORF">EV669_103284</name>
</gene>
<accession>A0ABY2CY28</accession>
<reference evidence="2 3" key="1">
    <citation type="submission" date="2019-03" db="EMBL/GenBank/DDBJ databases">
        <title>Genomic Encyclopedia of Type Strains, Phase IV (KMG-IV): sequencing the most valuable type-strain genomes for metagenomic binning, comparative biology and taxonomic classification.</title>
        <authorList>
            <person name="Goeker M."/>
        </authorList>
    </citation>
    <scope>NUCLEOTIDE SEQUENCE [LARGE SCALE GENOMIC DNA]</scope>
    <source>
        <strain evidence="2 3">DSM 18507</strain>
    </source>
</reference>
<comment type="caution">
    <text evidence="2">The sequence shown here is derived from an EMBL/GenBank/DDBJ whole genome shotgun (WGS) entry which is preliminary data.</text>
</comment>
<evidence type="ECO:0000256" key="1">
    <source>
        <dbReference type="SAM" id="MobiDB-lite"/>
    </source>
</evidence>
<evidence type="ECO:0000313" key="2">
    <source>
        <dbReference type="EMBL" id="TCW32368.1"/>
    </source>
</evidence>
<feature type="region of interest" description="Disordered" evidence="1">
    <location>
        <begin position="132"/>
        <end position="160"/>
    </location>
</feature>
<evidence type="ECO:0000313" key="3">
    <source>
        <dbReference type="Proteomes" id="UP000294801"/>
    </source>
</evidence>
<dbReference type="EMBL" id="SMDA01000003">
    <property type="protein sequence ID" value="TCW32368.1"/>
    <property type="molecule type" value="Genomic_DNA"/>
</dbReference>
<keyword evidence="3" id="KW-1185">Reference proteome</keyword>
<sequence>MTTETTQYLKLKSAEAQKLGRNGGAISYLILTDTDRQQLYVSITANDSGGYFSNEIARFDGIEACMPADHTQPFPAKALIPAFVSRSANQPSFCAALLRAEGLTAAAEGKPHLHQVVGDWADWKRSMLALPGEPYAPPTKEAQADRQTSGPGPGFSAGFRSEWGRFLPSLLR</sequence>
<organism evidence="2 3">
    <name type="scientific">Gulbenkiania mobilis</name>
    <dbReference type="NCBI Taxonomy" id="397457"/>
    <lineage>
        <taxon>Bacteria</taxon>
        <taxon>Pseudomonadati</taxon>
        <taxon>Pseudomonadota</taxon>
        <taxon>Betaproteobacteria</taxon>
        <taxon>Neisseriales</taxon>
        <taxon>Chromobacteriaceae</taxon>
        <taxon>Gulbenkiania</taxon>
    </lineage>
</organism>
<protein>
    <submittedName>
        <fullName evidence="2">Uncharacterized protein</fullName>
    </submittedName>
</protein>
<proteinExistence type="predicted"/>
<dbReference type="Proteomes" id="UP000294801">
    <property type="component" value="Unassembled WGS sequence"/>
</dbReference>
<name>A0ABY2CY28_GULMO</name>
<dbReference type="RefSeq" id="WP_132098180.1">
    <property type="nucleotide sequence ID" value="NZ_SMDA01000003.1"/>
</dbReference>